<organism evidence="2 3">
    <name type="scientific">Thelohanellus kitauei</name>
    <name type="common">Myxosporean</name>
    <dbReference type="NCBI Taxonomy" id="669202"/>
    <lineage>
        <taxon>Eukaryota</taxon>
        <taxon>Metazoa</taxon>
        <taxon>Cnidaria</taxon>
        <taxon>Myxozoa</taxon>
        <taxon>Myxosporea</taxon>
        <taxon>Bivalvulida</taxon>
        <taxon>Platysporina</taxon>
        <taxon>Myxobolidae</taxon>
        <taxon>Thelohanellus</taxon>
    </lineage>
</organism>
<proteinExistence type="predicted"/>
<sequence>MGRIQTSKSTTSMVLYCNLQRSKYQRTNIEGEIRAKLMVVYRDGKHDNIKFKKAHDEKGSADNILFADDIYNADETGLFYRATPDGSVCYKTHCTGDKNGCLPVEYHANKIAWMTSEIVRNRLTSFHRTLKLKQRKRLLLVEYCAAHPHLDNLQNVQLELLPP</sequence>
<name>A0A0C2MGJ3_THEKT</name>
<feature type="domain" description="DDE-1" evidence="1">
    <location>
        <begin position="98"/>
        <end position="162"/>
    </location>
</feature>
<dbReference type="InterPro" id="IPR004875">
    <property type="entry name" value="DDE_SF_endonuclease_dom"/>
</dbReference>
<dbReference type="EMBL" id="JWZT01005421">
    <property type="protein sequence ID" value="KII60816.1"/>
    <property type="molecule type" value="Genomic_DNA"/>
</dbReference>
<keyword evidence="3" id="KW-1185">Reference proteome</keyword>
<dbReference type="OrthoDB" id="125347at2759"/>
<dbReference type="Pfam" id="PF03184">
    <property type="entry name" value="DDE_1"/>
    <property type="match status" value="1"/>
</dbReference>
<protein>
    <recommendedName>
        <fullName evidence="1">DDE-1 domain-containing protein</fullName>
    </recommendedName>
</protein>
<reference evidence="2 3" key="1">
    <citation type="journal article" date="2014" name="Genome Biol. Evol.">
        <title>The genome of the myxosporean Thelohanellus kitauei shows adaptations to nutrient acquisition within its fish host.</title>
        <authorList>
            <person name="Yang Y."/>
            <person name="Xiong J."/>
            <person name="Zhou Z."/>
            <person name="Huo F."/>
            <person name="Miao W."/>
            <person name="Ran C."/>
            <person name="Liu Y."/>
            <person name="Zhang J."/>
            <person name="Feng J."/>
            <person name="Wang M."/>
            <person name="Wang M."/>
            <person name="Wang L."/>
            <person name="Yao B."/>
        </authorList>
    </citation>
    <scope>NUCLEOTIDE SEQUENCE [LARGE SCALE GENOMIC DNA]</scope>
    <source>
        <strain evidence="2">Wuqing</strain>
    </source>
</reference>
<evidence type="ECO:0000313" key="2">
    <source>
        <dbReference type="EMBL" id="KII60816.1"/>
    </source>
</evidence>
<gene>
    <name evidence="2" type="ORF">RF11_10884</name>
</gene>
<comment type="caution">
    <text evidence="2">The sequence shown here is derived from an EMBL/GenBank/DDBJ whole genome shotgun (WGS) entry which is preliminary data.</text>
</comment>
<dbReference type="Proteomes" id="UP000031668">
    <property type="component" value="Unassembled WGS sequence"/>
</dbReference>
<evidence type="ECO:0000259" key="1">
    <source>
        <dbReference type="Pfam" id="PF03184"/>
    </source>
</evidence>
<evidence type="ECO:0000313" key="3">
    <source>
        <dbReference type="Proteomes" id="UP000031668"/>
    </source>
</evidence>
<dbReference type="GO" id="GO:0003676">
    <property type="term" value="F:nucleic acid binding"/>
    <property type="evidence" value="ECO:0007669"/>
    <property type="project" value="InterPro"/>
</dbReference>
<accession>A0A0C2MGJ3</accession>
<dbReference type="AlphaFoldDB" id="A0A0C2MGJ3"/>